<dbReference type="InterPro" id="IPR051610">
    <property type="entry name" value="GPI/OXD"/>
</dbReference>
<organism evidence="3 4">
    <name type="scientific">Kitasatospora arboriphila</name>
    <dbReference type="NCBI Taxonomy" id="258052"/>
    <lineage>
        <taxon>Bacteria</taxon>
        <taxon>Bacillati</taxon>
        <taxon>Actinomycetota</taxon>
        <taxon>Actinomycetes</taxon>
        <taxon>Kitasatosporales</taxon>
        <taxon>Streptomycetaceae</taxon>
        <taxon>Kitasatospora</taxon>
    </lineage>
</organism>
<dbReference type="PANTHER" id="PTHR35848:SF6">
    <property type="entry name" value="CUPIN TYPE-2 DOMAIN-CONTAINING PROTEIN"/>
    <property type="match status" value="1"/>
</dbReference>
<gene>
    <name evidence="3" type="ORF">GCM10009663_68180</name>
</gene>
<feature type="domain" description="Cupin type-1" evidence="2">
    <location>
        <begin position="34"/>
        <end position="144"/>
    </location>
</feature>
<name>A0ABN1U4H7_9ACTN</name>
<comment type="caution">
    <text evidence="3">The sequence shown here is derived from an EMBL/GenBank/DDBJ whole genome shotgun (WGS) entry which is preliminary data.</text>
</comment>
<dbReference type="InterPro" id="IPR014710">
    <property type="entry name" value="RmlC-like_jellyroll"/>
</dbReference>
<sequence length="154" mass="16524">MNQVFRPDEHILNVLDGARRTMYDDAGVHLADITGVAGAGAVLPGGLPIGVDRITMQPGTAFPLHVHEGAHLLYVLNGRGALHIDGRDYVLRTGDSIYVPAEYPHGVQGPIDDNPLDFLAFGVPHHPIDSHTRMVLVRDEELLAGGALEEAAAR</sequence>
<protein>
    <recommendedName>
        <fullName evidence="2">Cupin type-1 domain-containing protein</fullName>
    </recommendedName>
</protein>
<dbReference type="InterPro" id="IPR013096">
    <property type="entry name" value="Cupin_2"/>
</dbReference>
<evidence type="ECO:0000313" key="4">
    <source>
        <dbReference type="Proteomes" id="UP001499987"/>
    </source>
</evidence>
<dbReference type="RefSeq" id="WP_344627596.1">
    <property type="nucleotide sequence ID" value="NZ_BAAALD010000109.1"/>
</dbReference>
<dbReference type="InterPro" id="IPR011051">
    <property type="entry name" value="RmlC_Cupin_sf"/>
</dbReference>
<dbReference type="PANTHER" id="PTHR35848">
    <property type="entry name" value="OXALATE-BINDING PROTEIN"/>
    <property type="match status" value="1"/>
</dbReference>
<dbReference type="Gene3D" id="2.60.120.10">
    <property type="entry name" value="Jelly Rolls"/>
    <property type="match status" value="1"/>
</dbReference>
<dbReference type="EMBL" id="BAAALD010000109">
    <property type="protein sequence ID" value="GAA1118572.1"/>
    <property type="molecule type" value="Genomic_DNA"/>
</dbReference>
<dbReference type="SUPFAM" id="SSF51182">
    <property type="entry name" value="RmlC-like cupins"/>
    <property type="match status" value="1"/>
</dbReference>
<evidence type="ECO:0000313" key="3">
    <source>
        <dbReference type="EMBL" id="GAA1118572.1"/>
    </source>
</evidence>
<dbReference type="SMART" id="SM00835">
    <property type="entry name" value="Cupin_1"/>
    <property type="match status" value="1"/>
</dbReference>
<dbReference type="InterPro" id="IPR006045">
    <property type="entry name" value="Cupin_1"/>
</dbReference>
<proteinExistence type="predicted"/>
<accession>A0ABN1U4H7</accession>
<keyword evidence="1" id="KW-0479">Metal-binding</keyword>
<dbReference type="Proteomes" id="UP001499987">
    <property type="component" value="Unassembled WGS sequence"/>
</dbReference>
<reference evidence="3 4" key="1">
    <citation type="journal article" date="2019" name="Int. J. Syst. Evol. Microbiol.">
        <title>The Global Catalogue of Microorganisms (GCM) 10K type strain sequencing project: providing services to taxonomists for standard genome sequencing and annotation.</title>
        <authorList>
            <consortium name="The Broad Institute Genomics Platform"/>
            <consortium name="The Broad Institute Genome Sequencing Center for Infectious Disease"/>
            <person name="Wu L."/>
            <person name="Ma J."/>
        </authorList>
    </citation>
    <scope>NUCLEOTIDE SEQUENCE [LARGE SCALE GENOMIC DNA]</scope>
    <source>
        <strain evidence="3 4">JCM 13002</strain>
    </source>
</reference>
<evidence type="ECO:0000256" key="1">
    <source>
        <dbReference type="ARBA" id="ARBA00022723"/>
    </source>
</evidence>
<keyword evidence="4" id="KW-1185">Reference proteome</keyword>
<evidence type="ECO:0000259" key="2">
    <source>
        <dbReference type="SMART" id="SM00835"/>
    </source>
</evidence>
<dbReference type="Pfam" id="PF07883">
    <property type="entry name" value="Cupin_2"/>
    <property type="match status" value="1"/>
</dbReference>